<dbReference type="PANTHER" id="PTHR30023">
    <property type="entry name" value="D-ALANYL-D-ALANINE CARBOXYPEPTIDASE"/>
    <property type="match status" value="1"/>
</dbReference>
<dbReference type="PANTHER" id="PTHR30023:SF0">
    <property type="entry name" value="PENICILLIN-SENSITIVE CARBOXYPEPTIDASE A"/>
    <property type="match status" value="1"/>
</dbReference>
<evidence type="ECO:0000313" key="4">
    <source>
        <dbReference type="EMBL" id="SDF99189.1"/>
    </source>
</evidence>
<comment type="similarity">
    <text evidence="1">Belongs to the peptidase S13 family.</text>
</comment>
<dbReference type="InterPro" id="IPR000667">
    <property type="entry name" value="Peptidase_S13"/>
</dbReference>
<dbReference type="EMBL" id="LT629690">
    <property type="protein sequence ID" value="SDF99189.1"/>
    <property type="molecule type" value="Genomic_DNA"/>
</dbReference>
<keyword evidence="4" id="KW-0645">Protease</keyword>
<name>A0A1G7QMS2_9BACT</name>
<dbReference type="OrthoDB" id="9802627at2"/>
<dbReference type="NCBIfam" id="TIGR00666">
    <property type="entry name" value="PBP4"/>
    <property type="match status" value="2"/>
</dbReference>
<evidence type="ECO:0000256" key="3">
    <source>
        <dbReference type="SAM" id="SignalP"/>
    </source>
</evidence>
<keyword evidence="4" id="KW-0121">Carboxypeptidase</keyword>
<dbReference type="GO" id="GO:0006508">
    <property type="term" value="P:proteolysis"/>
    <property type="evidence" value="ECO:0007669"/>
    <property type="project" value="InterPro"/>
</dbReference>
<dbReference type="SUPFAM" id="SSF56601">
    <property type="entry name" value="beta-lactamase/transpeptidase-like"/>
    <property type="match status" value="1"/>
</dbReference>
<feature type="signal peptide" evidence="3">
    <location>
        <begin position="1"/>
        <end position="20"/>
    </location>
</feature>
<protein>
    <submittedName>
        <fullName evidence="4">D-alanyl-D-alanine carboxypeptidase / D-alanyl-D-alanine-endopeptidase (Penicillin-binding protein 4)</fullName>
    </submittedName>
</protein>
<proteinExistence type="inferred from homology"/>
<organism evidence="4 5">
    <name type="scientific">Terriglobus roseus</name>
    <dbReference type="NCBI Taxonomy" id="392734"/>
    <lineage>
        <taxon>Bacteria</taxon>
        <taxon>Pseudomonadati</taxon>
        <taxon>Acidobacteriota</taxon>
        <taxon>Terriglobia</taxon>
        <taxon>Terriglobales</taxon>
        <taxon>Acidobacteriaceae</taxon>
        <taxon>Terriglobus</taxon>
    </lineage>
</organism>
<dbReference type="AlphaFoldDB" id="A0A1G7QMS2"/>
<keyword evidence="2" id="KW-0378">Hydrolase</keyword>
<dbReference type="Gene3D" id="3.50.80.20">
    <property type="entry name" value="D-Ala-D-Ala carboxypeptidase C, peptidase S13"/>
    <property type="match status" value="1"/>
</dbReference>
<keyword evidence="5" id="KW-1185">Reference proteome</keyword>
<feature type="chain" id="PRO_5009242453" evidence="3">
    <location>
        <begin position="21"/>
        <end position="541"/>
    </location>
</feature>
<evidence type="ECO:0000256" key="1">
    <source>
        <dbReference type="ARBA" id="ARBA00006096"/>
    </source>
</evidence>
<dbReference type="Gene3D" id="3.40.710.10">
    <property type="entry name" value="DD-peptidase/beta-lactamase superfamily"/>
    <property type="match status" value="1"/>
</dbReference>
<dbReference type="RefSeq" id="WP_083346628.1">
    <property type="nucleotide sequence ID" value="NZ_LT629690.1"/>
</dbReference>
<dbReference type="PROSITE" id="PS51257">
    <property type="entry name" value="PROKAR_LIPOPROTEIN"/>
    <property type="match status" value="1"/>
</dbReference>
<dbReference type="GO" id="GO:0004185">
    <property type="term" value="F:serine-type carboxypeptidase activity"/>
    <property type="evidence" value="ECO:0007669"/>
    <property type="project" value="InterPro"/>
</dbReference>
<accession>A0A1G7QMS2</accession>
<sequence>MSLRFVPALLLSVSIASACAQTQALPTYDGLPLAERVQRITSEPNVVRAHWGVRVTKLDGTPVFTMNDVQLFQPASNAKLFTTATAMALLGADTTFETRVIASPLKPIHEGSLDGDLELVGDGDPNLSGTTLPYLSPAQRPKLDPNAPPVDPLRYLAQLADKVAATGLKHIAGNIVGDDTLFPYEPYPEDWSIDDAVWGYGAPVSALTINDNLINIKLKPGAKVGDPVTYELSPAMPWYSIDTVDAKTGEAKSGSHLAIERMPDSRSVRIYGTIAIDSEPDNEELAINDPADYAATAFKMLLEQRGIKVDGKPVSKHRLPQNEGSFTVEARKPVTLPAAGELAHRPTGLAPSGADPTIHATLASLTSQTVATDMMLTNKISQNLHAEIFLHQLGAAFGNGSTLSGARVVRTFVTQRAGVDPEDFIFFDGSGLSGHDLVTPRAITSLLQYAATQPWFATWKATLPVGGEDGTLRARFPGAPMKDHVFAKTGTLSEARALSGYIDCASGQTLIFSVIVNAHTPRTSDDMKAMDRIVSAIAATN</sequence>
<dbReference type="Proteomes" id="UP000182427">
    <property type="component" value="Chromosome I"/>
</dbReference>
<gene>
    <name evidence="4" type="ORF">SAMN05444167_3910</name>
</gene>
<keyword evidence="3" id="KW-0732">Signal</keyword>
<reference evidence="5" key="1">
    <citation type="submission" date="2016-10" db="EMBL/GenBank/DDBJ databases">
        <authorList>
            <person name="Varghese N."/>
            <person name="Submissions S."/>
        </authorList>
    </citation>
    <scope>NUCLEOTIDE SEQUENCE [LARGE SCALE GENOMIC DNA]</scope>
    <source>
        <strain evidence="5">GAS232</strain>
    </source>
</reference>
<dbReference type="Pfam" id="PF02113">
    <property type="entry name" value="Peptidase_S13"/>
    <property type="match status" value="2"/>
</dbReference>
<dbReference type="GO" id="GO:0000270">
    <property type="term" value="P:peptidoglycan metabolic process"/>
    <property type="evidence" value="ECO:0007669"/>
    <property type="project" value="TreeGrafter"/>
</dbReference>
<evidence type="ECO:0000256" key="2">
    <source>
        <dbReference type="ARBA" id="ARBA00022801"/>
    </source>
</evidence>
<dbReference type="InterPro" id="IPR012338">
    <property type="entry name" value="Beta-lactam/transpept-like"/>
</dbReference>
<evidence type="ECO:0000313" key="5">
    <source>
        <dbReference type="Proteomes" id="UP000182427"/>
    </source>
</evidence>